<keyword evidence="8" id="KW-1185">Reference proteome</keyword>
<comment type="subcellular location">
    <subcellularLocation>
        <location evidence="2">Cytoplasm</location>
    </subcellularLocation>
</comment>
<comment type="function">
    <text evidence="1">General (non sugar-specific) component of the phosphoenolpyruvate-dependent sugar phosphotransferase system (sugar PTS). This major carbohydrate active-transport system catalyzes the phosphorylation of incoming sugar substrates concomitantly with their translocation across the cell membrane. The phosphoryl group from phosphoenolpyruvate (PEP) is transferred to the phosphoryl carrier protein HPr by enzyme I. Phospho-HPr then transfers it to the PTS EIIA domain.</text>
</comment>
<comment type="caution">
    <text evidence="7">The sequence shown here is derived from an EMBL/GenBank/DDBJ whole genome shotgun (WGS) entry which is preliminary data.</text>
</comment>
<proteinExistence type="predicted"/>
<dbReference type="Proteomes" id="UP000239706">
    <property type="component" value="Unassembled WGS sequence"/>
</dbReference>
<evidence type="ECO:0000313" key="8">
    <source>
        <dbReference type="Proteomes" id="UP000239706"/>
    </source>
</evidence>
<evidence type="ECO:0000259" key="6">
    <source>
        <dbReference type="PROSITE" id="PS51350"/>
    </source>
</evidence>
<sequence length="86" mass="9350">MIEKNTIIKNETGLHARPAMEVVKEASKFKSDVFLIKNGNSYNAKSIVSIMSAGCIKGDEITIKASGEDENEAVISLVDLIENHIS</sequence>
<dbReference type="NCBIfam" id="TIGR01003">
    <property type="entry name" value="PTS_HPr_family"/>
    <property type="match status" value="1"/>
</dbReference>
<dbReference type="SUPFAM" id="SSF55594">
    <property type="entry name" value="HPr-like"/>
    <property type="match status" value="1"/>
</dbReference>
<evidence type="ECO:0000256" key="4">
    <source>
        <dbReference type="ARBA" id="ARBA00022490"/>
    </source>
</evidence>
<name>A0A2T0B623_9CLOT</name>
<gene>
    <name evidence="7" type="primary">crh</name>
    <name evidence="7" type="ORF">CLLI_08240</name>
</gene>
<dbReference type="PROSITE" id="PS00369">
    <property type="entry name" value="PTS_HPR_HIS"/>
    <property type="match status" value="1"/>
</dbReference>
<dbReference type="PANTHER" id="PTHR33705:SF2">
    <property type="entry name" value="PHOSPHOCARRIER PROTEIN NPR"/>
    <property type="match status" value="1"/>
</dbReference>
<evidence type="ECO:0000256" key="3">
    <source>
        <dbReference type="ARBA" id="ARBA00020422"/>
    </source>
</evidence>
<dbReference type="InterPro" id="IPR050399">
    <property type="entry name" value="HPr"/>
</dbReference>
<dbReference type="PRINTS" id="PR00107">
    <property type="entry name" value="PHOSPHOCPHPR"/>
</dbReference>
<dbReference type="PROSITE" id="PS51350">
    <property type="entry name" value="PTS_HPR_DOM"/>
    <property type="match status" value="1"/>
</dbReference>
<dbReference type="AlphaFoldDB" id="A0A2T0B623"/>
<organism evidence="7 8">
    <name type="scientific">Clostridium liquoris</name>
    <dbReference type="NCBI Taxonomy" id="1289519"/>
    <lineage>
        <taxon>Bacteria</taxon>
        <taxon>Bacillati</taxon>
        <taxon>Bacillota</taxon>
        <taxon>Clostridia</taxon>
        <taxon>Eubacteriales</taxon>
        <taxon>Clostridiaceae</taxon>
        <taxon>Clostridium</taxon>
    </lineage>
</organism>
<dbReference type="PANTHER" id="PTHR33705">
    <property type="entry name" value="PHOSPHOCARRIER PROTEIN HPR"/>
    <property type="match status" value="1"/>
</dbReference>
<dbReference type="InterPro" id="IPR000032">
    <property type="entry name" value="HPr-like"/>
</dbReference>
<dbReference type="GO" id="GO:0009401">
    <property type="term" value="P:phosphoenolpyruvate-dependent sugar phosphotransferase system"/>
    <property type="evidence" value="ECO:0007669"/>
    <property type="project" value="UniProtKB-KW"/>
</dbReference>
<dbReference type="RefSeq" id="WP_170063644.1">
    <property type="nucleotide sequence ID" value="NZ_PVXO01000027.1"/>
</dbReference>
<protein>
    <recommendedName>
        <fullName evidence="3">Phosphocarrier protein HPr</fullName>
    </recommendedName>
</protein>
<feature type="domain" description="HPr" evidence="6">
    <location>
        <begin position="1"/>
        <end position="86"/>
    </location>
</feature>
<evidence type="ECO:0000313" key="7">
    <source>
        <dbReference type="EMBL" id="PRR79344.1"/>
    </source>
</evidence>
<dbReference type="EMBL" id="PVXO01000027">
    <property type="protein sequence ID" value="PRR79344.1"/>
    <property type="molecule type" value="Genomic_DNA"/>
</dbReference>
<accession>A0A2T0B623</accession>
<dbReference type="InterPro" id="IPR035895">
    <property type="entry name" value="HPr-like_sf"/>
</dbReference>
<evidence type="ECO:0000256" key="1">
    <source>
        <dbReference type="ARBA" id="ARBA00003681"/>
    </source>
</evidence>
<dbReference type="Pfam" id="PF00381">
    <property type="entry name" value="PTS-HPr"/>
    <property type="match status" value="1"/>
</dbReference>
<dbReference type="CDD" id="cd00367">
    <property type="entry name" value="PTS-HPr_like"/>
    <property type="match status" value="1"/>
</dbReference>
<keyword evidence="4" id="KW-0963">Cytoplasm</keyword>
<keyword evidence="5" id="KW-0598">Phosphotransferase system</keyword>
<dbReference type="InterPro" id="IPR001020">
    <property type="entry name" value="PTS_HPr_His_P_site"/>
</dbReference>
<dbReference type="Gene3D" id="3.30.1340.10">
    <property type="entry name" value="HPr-like"/>
    <property type="match status" value="1"/>
</dbReference>
<evidence type="ECO:0000256" key="2">
    <source>
        <dbReference type="ARBA" id="ARBA00004496"/>
    </source>
</evidence>
<dbReference type="GO" id="GO:0005737">
    <property type="term" value="C:cytoplasm"/>
    <property type="evidence" value="ECO:0007669"/>
    <property type="project" value="UniProtKB-SubCell"/>
</dbReference>
<evidence type="ECO:0000256" key="5">
    <source>
        <dbReference type="ARBA" id="ARBA00022683"/>
    </source>
</evidence>
<reference evidence="7 8" key="1">
    <citation type="submission" date="2018-03" db="EMBL/GenBank/DDBJ databases">
        <title>Genome sequence of Clostridium liquoris DSM 100320.</title>
        <authorList>
            <person name="Poehlein A."/>
            <person name="Daniel R."/>
        </authorList>
    </citation>
    <scope>NUCLEOTIDE SEQUENCE [LARGE SCALE GENOMIC DNA]</scope>
    <source>
        <strain evidence="7 8">DSM 100320</strain>
    </source>
</reference>